<keyword evidence="1" id="KW-1133">Transmembrane helix</keyword>
<feature type="transmembrane region" description="Helical" evidence="1">
    <location>
        <begin position="6"/>
        <end position="31"/>
    </location>
</feature>
<proteinExistence type="predicted"/>
<keyword evidence="1" id="KW-0472">Membrane</keyword>
<organism evidence="2 3">
    <name type="scientific">Priestia megaterium (strain WSH-002)</name>
    <name type="common">Bacillus megaterium</name>
    <dbReference type="NCBI Taxonomy" id="1006007"/>
    <lineage>
        <taxon>Bacteria</taxon>
        <taxon>Bacillati</taxon>
        <taxon>Bacillota</taxon>
        <taxon>Bacilli</taxon>
        <taxon>Bacillales</taxon>
        <taxon>Bacillaceae</taxon>
        <taxon>Priestia</taxon>
    </lineage>
</organism>
<name>A0A8D3WYH3_PRIMW</name>
<dbReference type="KEGG" id="bmh:BMWSH_2312"/>
<keyword evidence="1" id="KW-0812">Transmembrane</keyword>
<dbReference type="Proteomes" id="UP000001283">
    <property type="component" value="Chromosome"/>
</dbReference>
<protein>
    <submittedName>
        <fullName evidence="2">Uncharacterized protein</fullName>
    </submittedName>
</protein>
<evidence type="ECO:0000313" key="3">
    <source>
        <dbReference type="Proteomes" id="UP000001283"/>
    </source>
</evidence>
<evidence type="ECO:0000256" key="1">
    <source>
        <dbReference type="SAM" id="Phobius"/>
    </source>
</evidence>
<evidence type="ECO:0000313" key="2">
    <source>
        <dbReference type="EMBL" id="AEN89194.1"/>
    </source>
</evidence>
<sequence length="46" mass="5381">MKYIFSSILLIILLINLLLLVVLYMALLYVISETVFAITKREESIY</sequence>
<dbReference type="AlphaFoldDB" id="A0A8D3WYH3"/>
<dbReference type="EMBL" id="CP003017">
    <property type="protein sequence ID" value="AEN89194.1"/>
    <property type="molecule type" value="Genomic_DNA"/>
</dbReference>
<accession>A0A8D3WYH3</accession>
<gene>
    <name evidence="2" type="ORF">BMWSH_2312</name>
</gene>
<reference evidence="2 3" key="1">
    <citation type="journal article" date="2011" name="J. Bacteriol.">
        <title>Complete genome sequence of the industrial strain Bacillus megaterium WSH-002.</title>
        <authorList>
            <person name="Liu L."/>
            <person name="Li Y."/>
            <person name="Zhang J."/>
            <person name="Zou W."/>
            <person name="Zhou Z."/>
            <person name="Liu J."/>
            <person name="Li X."/>
            <person name="Wang L."/>
            <person name="Chen J."/>
        </authorList>
    </citation>
    <scope>NUCLEOTIDE SEQUENCE [LARGE SCALE GENOMIC DNA]</scope>
    <source>
        <strain evidence="2 3">WSH-002</strain>
    </source>
</reference>